<sequence length="200" mass="20834">MHAATRHTRPQAGFTLVEVLVTLLLLSLGLLGLAGMQGRMNTVELESQQRSQALLLLQDMASRMAANRGSTALDAYADGAALDTPQGVGRDCESLTASSTRVDRDLRAWCLALQGAAEQLSVGGNAVAQGGLIGGRGCVEALGNSRYLVTVAWQGMTPLNAPVSGLACGQGEYDGSQEGSTCTDDRCRRVVSTIVRVGAL</sequence>
<gene>
    <name evidence="2" type="primary">pilV</name>
    <name evidence="2" type="ORF">G3A44_20840</name>
</gene>
<dbReference type="NCBIfam" id="TIGR02532">
    <property type="entry name" value="IV_pilin_GFxxxE"/>
    <property type="match status" value="1"/>
</dbReference>
<evidence type="ECO:0000313" key="2">
    <source>
        <dbReference type="EMBL" id="NDY93641.1"/>
    </source>
</evidence>
<evidence type="ECO:0000313" key="3">
    <source>
        <dbReference type="Proteomes" id="UP000484255"/>
    </source>
</evidence>
<keyword evidence="1" id="KW-0812">Transmembrane</keyword>
<feature type="transmembrane region" description="Helical" evidence="1">
    <location>
        <begin position="12"/>
        <end position="34"/>
    </location>
</feature>
<dbReference type="RefSeq" id="WP_163459672.1">
    <property type="nucleotide sequence ID" value="NZ_JAAGOH010000042.1"/>
</dbReference>
<dbReference type="InterPro" id="IPR012902">
    <property type="entry name" value="N_methyl_site"/>
</dbReference>
<protein>
    <submittedName>
        <fullName evidence="2">Type IV pilus modification protein PilV</fullName>
    </submittedName>
</protein>
<organism evidence="2 3">
    <name type="scientific">Ideonella livida</name>
    <dbReference type="NCBI Taxonomy" id="2707176"/>
    <lineage>
        <taxon>Bacteria</taxon>
        <taxon>Pseudomonadati</taxon>
        <taxon>Pseudomonadota</taxon>
        <taxon>Betaproteobacteria</taxon>
        <taxon>Burkholderiales</taxon>
        <taxon>Sphaerotilaceae</taxon>
        <taxon>Ideonella</taxon>
    </lineage>
</organism>
<keyword evidence="1" id="KW-1133">Transmembrane helix</keyword>
<dbReference type="NCBIfam" id="TIGR02523">
    <property type="entry name" value="type_IV_pilV"/>
    <property type="match status" value="1"/>
</dbReference>
<dbReference type="AlphaFoldDB" id="A0A7C9TLY2"/>
<reference evidence="2 3" key="1">
    <citation type="submission" date="2020-02" db="EMBL/GenBank/DDBJ databases">
        <title>Ideonella bacterium strain TBM-1.</title>
        <authorList>
            <person name="Chen W.-M."/>
        </authorList>
    </citation>
    <scope>NUCLEOTIDE SEQUENCE [LARGE SCALE GENOMIC DNA]</scope>
    <source>
        <strain evidence="2 3">TBM-1</strain>
    </source>
</reference>
<comment type="caution">
    <text evidence="2">The sequence shown here is derived from an EMBL/GenBank/DDBJ whole genome shotgun (WGS) entry which is preliminary data.</text>
</comment>
<keyword evidence="3" id="KW-1185">Reference proteome</keyword>
<keyword evidence="1" id="KW-0472">Membrane</keyword>
<proteinExistence type="predicted"/>
<dbReference type="EMBL" id="JAAGOH010000042">
    <property type="protein sequence ID" value="NDY93641.1"/>
    <property type="molecule type" value="Genomic_DNA"/>
</dbReference>
<accession>A0A7C9TLY2</accession>
<dbReference type="Proteomes" id="UP000484255">
    <property type="component" value="Unassembled WGS sequence"/>
</dbReference>
<dbReference type="InterPro" id="IPR013362">
    <property type="entry name" value="Pilus_4_PilV"/>
</dbReference>
<name>A0A7C9TLY2_9BURK</name>
<evidence type="ECO:0000256" key="1">
    <source>
        <dbReference type="SAM" id="Phobius"/>
    </source>
</evidence>
<dbReference type="Pfam" id="PF07963">
    <property type="entry name" value="N_methyl"/>
    <property type="match status" value="1"/>
</dbReference>